<dbReference type="InterPro" id="IPR039057">
    <property type="entry name" value="Spo22/ZIP4"/>
</dbReference>
<evidence type="ECO:0000256" key="1">
    <source>
        <dbReference type="ARBA" id="ARBA00023254"/>
    </source>
</evidence>
<sequence>MATPPSNSEARAEAMLNVALNNDALHSLDRYLDSLPLLILPLSSSTRHQLATCGARLWNTSTQMISGAGNIDTVKAFAFLMLECAAPTQGLGSYRVLETALKTVKSCTEHRLLELSQEIIEIAAIRLDRLVRSENDSDKVQIQSVSTEYYLVRVYLAWLQGRSDIADHLFLKIPKPVTTQDQKCIIELCSKIGISALDDCHYDTAAKWLERAQEACEAYSNDTSQGGKTLHDDELLILHATVRANFGLKGPDAKECFHKALHKLKSNYGSVFAVKVLQLAAFTREGRSRSQECLKAYEELQVLRDIVVMLEPNEAELRTLVSFFQKIRDLDAEFYVQGLKQLLDDKLATCDKREWTERILITLIWTLTDSHLNVQNNLSVLCGTTKRLIECGQAPLSEDATNACLILIWKYIDVILSEENFCLAEQWCLFVLEEPMFQCSSINRVIFLKRFITCVSNHSNSKSAYKVFERMPEECKNCPSALYLMYKAALINQDVSQGQLYFRSLCGLGAAGREYLVPCAAEALRSGQTSLAADTLQQTIANLHGDCIEKNYISSLFIALVCLTSEEVGNSGNMKDEERVAQIISALEVALRGPNRHEQRTVFTATELEWLSKRSYQTAAQIHTSSDSRLVVRVLDLSIQVTCFYLTIETKLYMKVCPISLKGLPQKTTQSNRKQQKHYDDIHKSSQHFHRYFRYGAKYGSTSAQHSEWLQKHRVILSLNVECAVILNQWDRVSSIIVESKDTIDNELGSIFLDYVLRSGASVTCIVQVIKEIILVLCTSQSPYLDTAATRTLLPRYLHIFFQLSLDASDYPLAESGLDQALALALDNYKTVSRYPSDEIQWMATVAFNRAVDFYIASEEGDCRRWAEKAIELADLGEHECVTLKKLLRENYGKLS</sequence>
<protein>
    <submittedName>
        <fullName evidence="2">Meiosis protein SPO22/ZIP4 like-domain-containing protein</fullName>
    </submittedName>
</protein>
<dbReference type="EMBL" id="ML732209">
    <property type="protein sequence ID" value="KAB8074482.1"/>
    <property type="molecule type" value="Genomic_DNA"/>
</dbReference>
<gene>
    <name evidence="2" type="ORF">BDV29DRAFT_201336</name>
</gene>
<dbReference type="GO" id="GO:0090173">
    <property type="term" value="P:regulation of synaptonemal complex assembly"/>
    <property type="evidence" value="ECO:0007669"/>
    <property type="project" value="InterPro"/>
</dbReference>
<dbReference type="PANTHER" id="PTHR40375:SF2">
    <property type="entry name" value="SPORULATION-SPECIFIC PROTEIN 22"/>
    <property type="match status" value="1"/>
</dbReference>
<dbReference type="PANTHER" id="PTHR40375">
    <property type="entry name" value="SPORULATION-SPECIFIC PROTEIN 22"/>
    <property type="match status" value="1"/>
</dbReference>
<proteinExistence type="predicted"/>
<reference evidence="2 3" key="1">
    <citation type="submission" date="2019-04" db="EMBL/GenBank/DDBJ databases">
        <title>Friends and foes A comparative genomics study of 23 Aspergillus species from section Flavi.</title>
        <authorList>
            <consortium name="DOE Joint Genome Institute"/>
            <person name="Kjaerbolling I."/>
            <person name="Vesth T."/>
            <person name="Frisvad J.C."/>
            <person name="Nybo J.L."/>
            <person name="Theobald S."/>
            <person name="Kildgaard S."/>
            <person name="Isbrandt T."/>
            <person name="Kuo A."/>
            <person name="Sato A."/>
            <person name="Lyhne E.K."/>
            <person name="Kogle M.E."/>
            <person name="Wiebenga A."/>
            <person name="Kun R.S."/>
            <person name="Lubbers R.J."/>
            <person name="Makela M.R."/>
            <person name="Barry K."/>
            <person name="Chovatia M."/>
            <person name="Clum A."/>
            <person name="Daum C."/>
            <person name="Haridas S."/>
            <person name="He G."/>
            <person name="LaButti K."/>
            <person name="Lipzen A."/>
            <person name="Mondo S."/>
            <person name="Riley R."/>
            <person name="Salamov A."/>
            <person name="Simmons B.A."/>
            <person name="Magnuson J.K."/>
            <person name="Henrissat B."/>
            <person name="Mortensen U.H."/>
            <person name="Larsen T.O."/>
            <person name="Devries R.P."/>
            <person name="Grigoriev I.V."/>
            <person name="Machida M."/>
            <person name="Baker S.E."/>
            <person name="Andersen M.R."/>
        </authorList>
    </citation>
    <scope>NUCLEOTIDE SEQUENCE [LARGE SCALE GENOMIC DNA]</scope>
    <source>
        <strain evidence="2 3">CBS 151.66</strain>
    </source>
</reference>
<dbReference type="Pfam" id="PF08631">
    <property type="entry name" value="SPO22"/>
    <property type="match status" value="1"/>
</dbReference>
<evidence type="ECO:0000313" key="2">
    <source>
        <dbReference type="EMBL" id="KAB8074482.1"/>
    </source>
</evidence>
<keyword evidence="1" id="KW-0469">Meiosis</keyword>
<accession>A0A5N5X598</accession>
<dbReference type="Proteomes" id="UP000326565">
    <property type="component" value="Unassembled WGS sequence"/>
</dbReference>
<organism evidence="2 3">
    <name type="scientific">Aspergillus leporis</name>
    <dbReference type="NCBI Taxonomy" id="41062"/>
    <lineage>
        <taxon>Eukaryota</taxon>
        <taxon>Fungi</taxon>
        <taxon>Dikarya</taxon>
        <taxon>Ascomycota</taxon>
        <taxon>Pezizomycotina</taxon>
        <taxon>Eurotiomycetes</taxon>
        <taxon>Eurotiomycetidae</taxon>
        <taxon>Eurotiales</taxon>
        <taxon>Aspergillaceae</taxon>
        <taxon>Aspergillus</taxon>
        <taxon>Aspergillus subgen. Circumdati</taxon>
    </lineage>
</organism>
<dbReference type="OrthoDB" id="65716at2759"/>
<name>A0A5N5X598_9EURO</name>
<evidence type="ECO:0000313" key="3">
    <source>
        <dbReference type="Proteomes" id="UP000326565"/>
    </source>
</evidence>
<dbReference type="GO" id="GO:0051321">
    <property type="term" value="P:meiotic cell cycle"/>
    <property type="evidence" value="ECO:0007669"/>
    <property type="project" value="UniProtKB-KW"/>
</dbReference>
<dbReference type="AlphaFoldDB" id="A0A5N5X598"/>
<keyword evidence="3" id="KW-1185">Reference proteome</keyword>
<dbReference type="InterPro" id="IPR013940">
    <property type="entry name" value="Spo22/ZIP4/TEX11"/>
</dbReference>